<comment type="caution">
    <text evidence="1">The sequence shown here is derived from an EMBL/GenBank/DDBJ whole genome shotgun (WGS) entry which is preliminary data.</text>
</comment>
<name>A0ABU5YQK4_9MYCO</name>
<keyword evidence="2" id="KW-1185">Reference proteome</keyword>
<protein>
    <submittedName>
        <fullName evidence="1">Uncharacterized protein</fullName>
    </submittedName>
</protein>
<dbReference type="EMBL" id="JAYJJT010000035">
    <property type="protein sequence ID" value="MEB3052121.1"/>
    <property type="molecule type" value="Genomic_DNA"/>
</dbReference>
<dbReference type="RefSeq" id="WP_329800039.1">
    <property type="nucleotide sequence ID" value="NZ_JAYJJT010000035.1"/>
</dbReference>
<organism evidence="1 2">
    <name type="scientific">[Mycobacterium] zoologicum</name>
    <dbReference type="NCBI Taxonomy" id="2872311"/>
    <lineage>
        <taxon>Bacteria</taxon>
        <taxon>Bacillati</taxon>
        <taxon>Actinomycetota</taxon>
        <taxon>Actinomycetes</taxon>
        <taxon>Mycobacteriales</taxon>
        <taxon>Mycobacteriaceae</taxon>
        <taxon>Mycolicibacter</taxon>
    </lineage>
</organism>
<gene>
    <name evidence="1" type="ORF">KV112_20640</name>
</gene>
<reference evidence="1 2" key="1">
    <citation type="submission" date="2023-12" db="EMBL/GenBank/DDBJ databases">
        <title>Description of new species of Mycobacterium terrae complex isolated from sewage at the Sao Paulo Zoological Park Foundation in Brazil.</title>
        <authorList>
            <person name="Romagnoli C.L."/>
            <person name="Conceicao E.C."/>
            <person name="Machado E."/>
            <person name="Barreto L.B.P.F."/>
            <person name="Sharma A."/>
            <person name="Silva N.M."/>
            <person name="Marques L.E."/>
            <person name="Juliana M.A."/>
            <person name="Lourenco M.C.S."/>
            <person name="Digiampietri L.A."/>
            <person name="Suffys P.N."/>
            <person name="Viana-Niero C."/>
        </authorList>
    </citation>
    <scope>NUCLEOTIDE SEQUENCE [LARGE SCALE GENOMIC DNA]</scope>
    <source>
        <strain evidence="1 2">MYC123</strain>
    </source>
</reference>
<dbReference type="Proteomes" id="UP001299046">
    <property type="component" value="Unassembled WGS sequence"/>
</dbReference>
<proteinExistence type="predicted"/>
<accession>A0ABU5YQK4</accession>
<evidence type="ECO:0000313" key="1">
    <source>
        <dbReference type="EMBL" id="MEB3052121.1"/>
    </source>
</evidence>
<sequence>MERSCIDTIVEYAREQAFRPAPSDYADPEWTELWAQARWRAARIWLWLPVLWDIRVGDASPGWRQSIAAAAHEAGATSPEITSVVMDLAELPSQPWDPDAHRWPTTTPAAAADAWYQTVSVLLFDVTFHATSAVAQHRADPDSRWHTETVPAACQTAAAVLGQSWWVARSDGAAETATWGASPADRRLIETPAPWYWQYLPPRQRAQAPDRAAIEALRAQLLGTEQRSGLDPRIAEAAAEQMRKSAALLAAIEEGR</sequence>
<evidence type="ECO:0000313" key="2">
    <source>
        <dbReference type="Proteomes" id="UP001299046"/>
    </source>
</evidence>